<dbReference type="SMART" id="SM00255">
    <property type="entry name" value="TIR"/>
    <property type="match status" value="1"/>
</dbReference>
<evidence type="ECO:0000313" key="4">
    <source>
        <dbReference type="Proteomes" id="UP000822688"/>
    </source>
</evidence>
<dbReference type="PANTHER" id="PTHR11017">
    <property type="entry name" value="LEUCINE-RICH REPEAT-CONTAINING PROTEIN"/>
    <property type="match status" value="1"/>
</dbReference>
<dbReference type="InterPro" id="IPR044974">
    <property type="entry name" value="Disease_R_plants"/>
</dbReference>
<dbReference type="Gene3D" id="3.40.50.10140">
    <property type="entry name" value="Toll/interleukin-1 receptor homology (TIR) domain"/>
    <property type="match status" value="1"/>
</dbReference>
<evidence type="ECO:0000256" key="1">
    <source>
        <dbReference type="SAM" id="MobiDB-lite"/>
    </source>
</evidence>
<dbReference type="InterPro" id="IPR035897">
    <property type="entry name" value="Toll_tir_struct_dom_sf"/>
</dbReference>
<dbReference type="PANTHER" id="PTHR11017:SF579">
    <property type="entry name" value="TIR DOMAIN-CONTAINING PROTEIN"/>
    <property type="match status" value="1"/>
</dbReference>
<dbReference type="InterPro" id="IPR027417">
    <property type="entry name" value="P-loop_NTPase"/>
</dbReference>
<dbReference type="SUPFAM" id="SSF52200">
    <property type="entry name" value="Toll/Interleukin receptor TIR domain"/>
    <property type="match status" value="1"/>
</dbReference>
<feature type="region of interest" description="Disordered" evidence="1">
    <location>
        <begin position="992"/>
        <end position="1013"/>
    </location>
</feature>
<gene>
    <name evidence="3" type="ORF">KC19_6G048600</name>
</gene>
<evidence type="ECO:0000259" key="2">
    <source>
        <dbReference type="PROSITE" id="PS50104"/>
    </source>
</evidence>
<organism evidence="3 4">
    <name type="scientific">Ceratodon purpureus</name>
    <name type="common">Fire moss</name>
    <name type="synonym">Dicranum purpureum</name>
    <dbReference type="NCBI Taxonomy" id="3225"/>
    <lineage>
        <taxon>Eukaryota</taxon>
        <taxon>Viridiplantae</taxon>
        <taxon>Streptophyta</taxon>
        <taxon>Embryophyta</taxon>
        <taxon>Bryophyta</taxon>
        <taxon>Bryophytina</taxon>
        <taxon>Bryopsida</taxon>
        <taxon>Dicranidae</taxon>
        <taxon>Pseudoditrichales</taxon>
        <taxon>Ditrichaceae</taxon>
        <taxon>Ceratodon</taxon>
    </lineage>
</organism>
<feature type="compositionally biased region" description="Low complexity" evidence="1">
    <location>
        <begin position="1001"/>
        <end position="1013"/>
    </location>
</feature>
<evidence type="ECO:0000313" key="3">
    <source>
        <dbReference type="EMBL" id="KAG0568842.1"/>
    </source>
</evidence>
<accession>A0A8T0HHV9</accession>
<dbReference type="SUPFAM" id="SSF52540">
    <property type="entry name" value="P-loop containing nucleoside triphosphate hydrolases"/>
    <property type="match status" value="1"/>
</dbReference>
<proteinExistence type="predicted"/>
<keyword evidence="4" id="KW-1185">Reference proteome</keyword>
<reference evidence="3 4" key="1">
    <citation type="submission" date="2020-06" db="EMBL/GenBank/DDBJ databases">
        <title>WGS assembly of Ceratodon purpureus strain R40.</title>
        <authorList>
            <person name="Carey S.B."/>
            <person name="Jenkins J."/>
            <person name="Shu S."/>
            <person name="Lovell J.T."/>
            <person name="Sreedasyam A."/>
            <person name="Maumus F."/>
            <person name="Tiley G.P."/>
            <person name="Fernandez-Pozo N."/>
            <person name="Barry K."/>
            <person name="Chen C."/>
            <person name="Wang M."/>
            <person name="Lipzen A."/>
            <person name="Daum C."/>
            <person name="Saski C.A."/>
            <person name="Payton A.C."/>
            <person name="Mcbreen J.C."/>
            <person name="Conrad R.E."/>
            <person name="Kollar L.M."/>
            <person name="Olsson S."/>
            <person name="Huttunen S."/>
            <person name="Landis J.B."/>
            <person name="Wickett N.J."/>
            <person name="Johnson M.G."/>
            <person name="Rensing S.A."/>
            <person name="Grimwood J."/>
            <person name="Schmutz J."/>
            <person name="Mcdaniel S.F."/>
        </authorList>
    </citation>
    <scope>NUCLEOTIDE SEQUENCE [LARGE SCALE GENOMIC DNA]</scope>
    <source>
        <strain evidence="3 4">R40</strain>
    </source>
</reference>
<dbReference type="Pfam" id="PF13676">
    <property type="entry name" value="TIR_2"/>
    <property type="match status" value="1"/>
</dbReference>
<comment type="caution">
    <text evidence="3">The sequence shown here is derived from an EMBL/GenBank/DDBJ whole genome shotgun (WGS) entry which is preliminary data.</text>
</comment>
<dbReference type="AlphaFoldDB" id="A0A8T0HHV9"/>
<sequence length="1013" mass="114570">MGNILSVVENKGKRKLLGSDFSTDFKKRARVVGPDEDEQTPSIFSCRQSTGVIPTGLLEVLKSVQNEEKESCLELHKTKHKIFLSHSGAEKSFVEQLCLDLERKGYSFPFFDQRSHSLPKGKNFAPLILEAAKQCHVAVIVLSEKYLTSKWPMIELSEFYEAKKGENPRLNVLPLFFKLSREDLDDRSIDERWMPKWKEYASLDRRIDLHKWRKAVKALPEVNGFNFEQPNAVQKGISGVLYRSEVEYRSAITQAILELSPPDLLYGTSETVVGYDRLCKMLWSQFEEDTTTGVLLLGLYGMPGLGKTTMSKALCDYFHSELAGRVCRVDLGGSSVNPLVRKKEELKRQKEVLKQLWGFKNDVLDTISDIDQGRTLMRDCLRQDSTKLHSAVFLVIANVSGDQHSLDEARAYLEAGFCPRSRIMVTSTGQKIVTDLLSDSKFCKPVPDLTEEEAGTIFLRIAAPGKILSVLSVEEIRNLRLCVEQCRFSRDGTIYEHKPYHPLALRALANFFRNQQINKKSLSVWEKYLEDVKRGSTPGLFDILELQFKSLDQSLQLIFFDISLYGEEWLSSILECTYPGFDDWVTWLAELHMDAPPASVEEVLRQLERSGMINLSEMTMHQLYKEFAVWLVTKGSLSKNEWCVRETAPPYERTRLRIVHLKGGIPRSRVQREWGALVLLQLHSCSHVRELNLDGLDRLRHLELIELKNLEQLLLSRENDSLRFVWLSGLDSLKQLPDFRSSCIFLQAIVVTRCFNLTAPLRVEGCSELKTVCTDLHLPPLLDGFSTPLRSLRRLELSNFGNGRGDGDVLNLEGLELCSQLKHLTLANLPVKRILGLARVTSLGSVKLSLCPALEEAPEVCSKTNIFLEDAKKGSSQSLWPTILRDSTLVQTTDILRKLKELEDEAIRGGYSPSKSSLHLKLEDSLGPSFNYDFVAYFMALAYSDREKSERILPGLRSYIEGSQRAEDLFINTMNGIILCLFTGSCHRDPAPVNPPGPFNSSPSTTAPSDPAS</sequence>
<dbReference type="EMBL" id="CM026427">
    <property type="protein sequence ID" value="KAG0568842.1"/>
    <property type="molecule type" value="Genomic_DNA"/>
</dbReference>
<name>A0A8T0HHV9_CERPU</name>
<dbReference type="InterPro" id="IPR000157">
    <property type="entry name" value="TIR_dom"/>
</dbReference>
<feature type="domain" description="TIR" evidence="2">
    <location>
        <begin position="78"/>
        <end position="260"/>
    </location>
</feature>
<dbReference type="SUPFAM" id="SSF52047">
    <property type="entry name" value="RNI-like"/>
    <property type="match status" value="1"/>
</dbReference>
<protein>
    <recommendedName>
        <fullName evidence="2">TIR domain-containing protein</fullName>
    </recommendedName>
</protein>
<dbReference type="GO" id="GO:0006952">
    <property type="term" value="P:defense response"/>
    <property type="evidence" value="ECO:0007669"/>
    <property type="project" value="InterPro"/>
</dbReference>
<dbReference type="PRINTS" id="PR00364">
    <property type="entry name" value="DISEASERSIST"/>
</dbReference>
<dbReference type="Gene3D" id="3.40.50.300">
    <property type="entry name" value="P-loop containing nucleotide triphosphate hydrolases"/>
    <property type="match status" value="1"/>
</dbReference>
<dbReference type="PROSITE" id="PS50104">
    <property type="entry name" value="TIR"/>
    <property type="match status" value="1"/>
</dbReference>
<dbReference type="GO" id="GO:0007165">
    <property type="term" value="P:signal transduction"/>
    <property type="evidence" value="ECO:0007669"/>
    <property type="project" value="InterPro"/>
</dbReference>
<dbReference type="Proteomes" id="UP000822688">
    <property type="component" value="Chromosome 6"/>
</dbReference>